<name>A0A833QP95_9POAL</name>
<proteinExistence type="predicted"/>
<gene>
    <name evidence="2" type="ORF">FCM35_KLT04214</name>
</gene>
<dbReference type="AlphaFoldDB" id="A0A833QP95"/>
<evidence type="ECO:0000256" key="1">
    <source>
        <dbReference type="SAM" id="Phobius"/>
    </source>
</evidence>
<dbReference type="Proteomes" id="UP000623129">
    <property type="component" value="Unassembled WGS sequence"/>
</dbReference>
<dbReference type="OrthoDB" id="1916950at2759"/>
<organism evidence="2 3">
    <name type="scientific">Carex littledalei</name>
    <dbReference type="NCBI Taxonomy" id="544730"/>
    <lineage>
        <taxon>Eukaryota</taxon>
        <taxon>Viridiplantae</taxon>
        <taxon>Streptophyta</taxon>
        <taxon>Embryophyta</taxon>
        <taxon>Tracheophyta</taxon>
        <taxon>Spermatophyta</taxon>
        <taxon>Magnoliopsida</taxon>
        <taxon>Liliopsida</taxon>
        <taxon>Poales</taxon>
        <taxon>Cyperaceae</taxon>
        <taxon>Cyperoideae</taxon>
        <taxon>Cariceae</taxon>
        <taxon>Carex</taxon>
        <taxon>Carex subgen. Euthyceras</taxon>
    </lineage>
</organism>
<dbReference type="EMBL" id="SWLB01000013">
    <property type="protein sequence ID" value="KAF3330860.1"/>
    <property type="molecule type" value="Genomic_DNA"/>
</dbReference>
<comment type="caution">
    <text evidence="2">The sequence shown here is derived from an EMBL/GenBank/DDBJ whole genome shotgun (WGS) entry which is preliminary data.</text>
</comment>
<evidence type="ECO:0000313" key="2">
    <source>
        <dbReference type="EMBL" id="KAF3330860.1"/>
    </source>
</evidence>
<accession>A0A833QP95</accession>
<evidence type="ECO:0000313" key="3">
    <source>
        <dbReference type="Proteomes" id="UP000623129"/>
    </source>
</evidence>
<dbReference type="PANTHER" id="PTHR35471:SF1">
    <property type="entry name" value="OS07G0223700 PROTEIN"/>
    <property type="match status" value="1"/>
</dbReference>
<feature type="transmembrane region" description="Helical" evidence="1">
    <location>
        <begin position="39"/>
        <end position="65"/>
    </location>
</feature>
<dbReference type="PANTHER" id="PTHR35471">
    <property type="entry name" value="OS07G0223700 PROTEIN"/>
    <property type="match status" value="1"/>
</dbReference>
<feature type="transmembrane region" description="Helical" evidence="1">
    <location>
        <begin position="108"/>
        <end position="132"/>
    </location>
</feature>
<keyword evidence="1" id="KW-1133">Transmembrane helix</keyword>
<sequence length="251" mass="28010">MSIYGNITYLIHIGFRISKNPLTSKILVKLLLTDQIGCALIGSLGALFNGVLLINLVVALFALVAIESSNQTLGRTYAVLLFFAILLDIAWFILFSRTIWNITPNEKYGALVVFSIQLALWMQIIGFSFRILSSFVWVQMYRLGASSENTNPSYHDTEYDARNSFLNRAGGVARENSISDEILGGSIYDPAYYSSLFKDVRDNGCIHEEDKQIRPDGESTSANASPQIKTCTSRYFQSIDVDPTLTEPLNH</sequence>
<protein>
    <submittedName>
        <fullName evidence="2">Uncharacterized protein</fullName>
    </submittedName>
</protein>
<reference evidence="2" key="1">
    <citation type="submission" date="2020-01" db="EMBL/GenBank/DDBJ databases">
        <title>Genome sequence of Kobresia littledalei, the first chromosome-level genome in the family Cyperaceae.</title>
        <authorList>
            <person name="Qu G."/>
        </authorList>
    </citation>
    <scope>NUCLEOTIDE SEQUENCE</scope>
    <source>
        <strain evidence="2">C.B.Clarke</strain>
        <tissue evidence="2">Leaf</tissue>
    </source>
</reference>
<keyword evidence="1" id="KW-0812">Transmembrane</keyword>
<keyword evidence="3" id="KW-1185">Reference proteome</keyword>
<feature type="transmembrane region" description="Helical" evidence="1">
    <location>
        <begin position="77"/>
        <end position="96"/>
    </location>
</feature>
<keyword evidence="1" id="KW-0472">Membrane</keyword>